<evidence type="ECO:0000313" key="2">
    <source>
        <dbReference type="EMBL" id="QPJ63678.1"/>
    </source>
</evidence>
<proteinExistence type="predicted"/>
<dbReference type="GO" id="GO:0003700">
    <property type="term" value="F:DNA-binding transcription factor activity"/>
    <property type="evidence" value="ECO:0007669"/>
    <property type="project" value="InterPro"/>
</dbReference>
<dbReference type="Gene3D" id="1.10.10.10">
    <property type="entry name" value="Winged helix-like DNA-binding domain superfamily/Winged helix DNA-binding domain"/>
    <property type="match status" value="1"/>
</dbReference>
<reference evidence="2 3" key="1">
    <citation type="submission" date="2020-02" db="EMBL/GenBank/DDBJ databases">
        <title>Genomic and physiological characterization of two novel Nitrospinaceae genera.</title>
        <authorList>
            <person name="Mueller A.J."/>
            <person name="Jung M.-Y."/>
            <person name="Strachan C.R."/>
            <person name="Herbold C.W."/>
            <person name="Kirkegaard R.H."/>
            <person name="Daims H."/>
        </authorList>
    </citation>
    <scope>NUCLEOTIDE SEQUENCE [LARGE SCALE GENOMIC DNA]</scope>
    <source>
        <strain evidence="2">EB</strain>
    </source>
</reference>
<dbReference type="Pfam" id="PF00126">
    <property type="entry name" value="HTH_1"/>
    <property type="match status" value="1"/>
</dbReference>
<evidence type="ECO:0000313" key="3">
    <source>
        <dbReference type="Proteomes" id="UP000594688"/>
    </source>
</evidence>
<dbReference type="InterPro" id="IPR036388">
    <property type="entry name" value="WH-like_DNA-bd_sf"/>
</dbReference>
<evidence type="ECO:0000259" key="1">
    <source>
        <dbReference type="PROSITE" id="PS50931"/>
    </source>
</evidence>
<dbReference type="PROSITE" id="PS50931">
    <property type="entry name" value="HTH_LYSR"/>
    <property type="match status" value="1"/>
</dbReference>
<feature type="domain" description="HTH lysR-type" evidence="1">
    <location>
        <begin position="1"/>
        <end position="38"/>
    </location>
</feature>
<protein>
    <submittedName>
        <fullName evidence="2">LysR family transcriptional regulator</fullName>
    </submittedName>
</protein>
<dbReference type="Proteomes" id="UP000594688">
    <property type="component" value="Chromosome"/>
</dbReference>
<dbReference type="InterPro" id="IPR000847">
    <property type="entry name" value="LysR_HTH_N"/>
</dbReference>
<dbReference type="EMBL" id="CP048685">
    <property type="protein sequence ID" value="QPJ63678.1"/>
    <property type="molecule type" value="Genomic_DNA"/>
</dbReference>
<accession>A0A7T0G210</accession>
<dbReference type="KEGG" id="nli:G3M70_02025"/>
<dbReference type="PRINTS" id="PR00039">
    <property type="entry name" value="HTHLYSR"/>
</dbReference>
<organism evidence="2 3">
    <name type="scientific">Candidatus Nitronauta litoralis</name>
    <dbReference type="NCBI Taxonomy" id="2705533"/>
    <lineage>
        <taxon>Bacteria</taxon>
        <taxon>Pseudomonadati</taxon>
        <taxon>Nitrospinota/Tectimicrobiota group</taxon>
        <taxon>Nitrospinota</taxon>
        <taxon>Nitrospinia</taxon>
        <taxon>Nitrospinales</taxon>
        <taxon>Nitrospinaceae</taxon>
        <taxon>Candidatus Nitronauta</taxon>
    </lineage>
</organism>
<name>A0A7T0G210_9BACT</name>
<dbReference type="AlphaFoldDB" id="A0A7T0G210"/>
<gene>
    <name evidence="2" type="ORF">G3M70_02025</name>
</gene>
<sequence>MKGAAKKLGIGQTAIRSKIKTLEEILEQNLFEKKIEPSPSQSKRVTH</sequence>